<dbReference type="Proteomes" id="UP000606786">
    <property type="component" value="Unassembled WGS sequence"/>
</dbReference>
<feature type="compositionally biased region" description="Low complexity" evidence="1">
    <location>
        <begin position="275"/>
        <end position="291"/>
    </location>
</feature>
<comment type="caution">
    <text evidence="2">The sequence shown here is derived from an EMBL/GenBank/DDBJ whole genome shotgun (WGS) entry which is preliminary data.</text>
</comment>
<accession>A0A811VI07</accession>
<reference evidence="2" key="1">
    <citation type="submission" date="2020-11" db="EMBL/GenBank/DDBJ databases">
        <authorList>
            <person name="Whitehead M."/>
        </authorList>
    </citation>
    <scope>NUCLEOTIDE SEQUENCE</scope>
    <source>
        <strain evidence="2">EGII</strain>
    </source>
</reference>
<feature type="region of interest" description="Disordered" evidence="1">
    <location>
        <begin position="57"/>
        <end position="79"/>
    </location>
</feature>
<feature type="region of interest" description="Disordered" evidence="1">
    <location>
        <begin position="249"/>
        <end position="322"/>
    </location>
</feature>
<feature type="compositionally biased region" description="Polar residues" evidence="1">
    <location>
        <begin position="1"/>
        <end position="31"/>
    </location>
</feature>
<proteinExistence type="predicted"/>
<dbReference type="EMBL" id="CAJHJT010000056">
    <property type="protein sequence ID" value="CAD7014877.1"/>
    <property type="molecule type" value="Genomic_DNA"/>
</dbReference>
<evidence type="ECO:0000256" key="1">
    <source>
        <dbReference type="SAM" id="MobiDB-lite"/>
    </source>
</evidence>
<feature type="region of interest" description="Disordered" evidence="1">
    <location>
        <begin position="1"/>
        <end position="44"/>
    </location>
</feature>
<dbReference type="AlphaFoldDB" id="A0A811VI07"/>
<organism evidence="2 3">
    <name type="scientific">Ceratitis capitata</name>
    <name type="common">Mediterranean fruit fly</name>
    <name type="synonym">Tephritis capitata</name>
    <dbReference type="NCBI Taxonomy" id="7213"/>
    <lineage>
        <taxon>Eukaryota</taxon>
        <taxon>Metazoa</taxon>
        <taxon>Ecdysozoa</taxon>
        <taxon>Arthropoda</taxon>
        <taxon>Hexapoda</taxon>
        <taxon>Insecta</taxon>
        <taxon>Pterygota</taxon>
        <taxon>Neoptera</taxon>
        <taxon>Endopterygota</taxon>
        <taxon>Diptera</taxon>
        <taxon>Brachycera</taxon>
        <taxon>Muscomorpha</taxon>
        <taxon>Tephritoidea</taxon>
        <taxon>Tephritidae</taxon>
        <taxon>Ceratitis</taxon>
        <taxon>Ceratitis</taxon>
    </lineage>
</organism>
<evidence type="ECO:0000313" key="2">
    <source>
        <dbReference type="EMBL" id="CAD7014877.1"/>
    </source>
</evidence>
<evidence type="ECO:0000313" key="3">
    <source>
        <dbReference type="Proteomes" id="UP000606786"/>
    </source>
</evidence>
<feature type="compositionally biased region" description="Polar residues" evidence="1">
    <location>
        <begin position="305"/>
        <end position="317"/>
    </location>
</feature>
<name>A0A811VI07_CERCA</name>
<gene>
    <name evidence="2" type="ORF">CCAP1982_LOCUS22841</name>
</gene>
<sequence length="335" mass="36455">MDHNQKNNTSENPRGSVSSIKSLEVPSTPTRSPKKVSFSDDLPFSETTDSIAVVQNLSSSNNNDSSRDNNVASSLSNNKSPTIVTEEELTAVNHVLLQAAQYLEQMHGTRERQSPTVEATEPTHSPPQSHHHSDGDISTTSVHINLKQPPQKVRRAEKRDYGGGNGDGDSGAALSNGRVQEINICDEFDKVQVHKLPNMNTSANDIATTATTTTKAAPELKIAAAVSTSPAVLKLDDADDEFNSIEQSKTLLSQQQQQQQQQQQTKSQPIVSINTTQPATTTAATRKTFTTSLSNLRLEPAVTAEPTQPTTSAQMQEISEEQSHVARYIDRYNLI</sequence>
<dbReference type="OrthoDB" id="167398at2759"/>
<feature type="compositionally biased region" description="Low complexity" evidence="1">
    <location>
        <begin position="57"/>
        <end position="74"/>
    </location>
</feature>
<feature type="region of interest" description="Disordered" evidence="1">
    <location>
        <begin position="106"/>
        <end position="175"/>
    </location>
</feature>
<feature type="compositionally biased region" description="Low complexity" evidence="1">
    <location>
        <begin position="249"/>
        <end position="268"/>
    </location>
</feature>
<keyword evidence="3" id="KW-1185">Reference proteome</keyword>
<protein>
    <submittedName>
        <fullName evidence="2">(Mediterranean fruit fly) hypothetical protein</fullName>
    </submittedName>
</protein>